<evidence type="ECO:0000256" key="1">
    <source>
        <dbReference type="ARBA" id="ARBA00022553"/>
    </source>
</evidence>
<dbReference type="GO" id="GO:0032993">
    <property type="term" value="C:protein-DNA complex"/>
    <property type="evidence" value="ECO:0007669"/>
    <property type="project" value="TreeGrafter"/>
</dbReference>
<keyword evidence="1" id="KW-0597">Phosphoprotein</keyword>
<proteinExistence type="predicted"/>
<dbReference type="GO" id="GO:0000976">
    <property type="term" value="F:transcription cis-regulatory region binding"/>
    <property type="evidence" value="ECO:0007669"/>
    <property type="project" value="TreeGrafter"/>
</dbReference>
<keyword evidence="4" id="KW-0238">DNA-binding</keyword>
<name>A0A2P7R9C3_9GAMM</name>
<evidence type="ECO:0000256" key="4">
    <source>
        <dbReference type="ARBA" id="ARBA00023125"/>
    </source>
</evidence>
<dbReference type="Proteomes" id="UP000242181">
    <property type="component" value="Unassembled WGS sequence"/>
</dbReference>
<keyword evidence="3" id="KW-0805">Transcription regulation</keyword>
<keyword evidence="2" id="KW-0902">Two-component regulatory system</keyword>
<evidence type="ECO:0000313" key="8">
    <source>
        <dbReference type="EMBL" id="PSJ46815.1"/>
    </source>
</evidence>
<dbReference type="Pfam" id="PF00072">
    <property type="entry name" value="Response_reg"/>
    <property type="match status" value="1"/>
</dbReference>
<comment type="caution">
    <text evidence="6">Lacks conserved residue(s) required for the propagation of feature annotation.</text>
</comment>
<evidence type="ECO:0000256" key="6">
    <source>
        <dbReference type="PROSITE-ProRule" id="PRU00169"/>
    </source>
</evidence>
<accession>A0A2P7R9C3</accession>
<evidence type="ECO:0000256" key="5">
    <source>
        <dbReference type="ARBA" id="ARBA00023163"/>
    </source>
</evidence>
<dbReference type="InterPro" id="IPR039420">
    <property type="entry name" value="WalR-like"/>
</dbReference>
<dbReference type="SUPFAM" id="SSF52172">
    <property type="entry name" value="CheY-like"/>
    <property type="match status" value="1"/>
</dbReference>
<dbReference type="Gene3D" id="3.40.50.2300">
    <property type="match status" value="1"/>
</dbReference>
<evidence type="ECO:0000256" key="3">
    <source>
        <dbReference type="ARBA" id="ARBA00023015"/>
    </source>
</evidence>
<evidence type="ECO:0000313" key="9">
    <source>
        <dbReference type="Proteomes" id="UP000242181"/>
    </source>
</evidence>
<dbReference type="GO" id="GO:0000156">
    <property type="term" value="F:phosphorelay response regulator activity"/>
    <property type="evidence" value="ECO:0007669"/>
    <property type="project" value="TreeGrafter"/>
</dbReference>
<dbReference type="PANTHER" id="PTHR48111">
    <property type="entry name" value="REGULATOR OF RPOS"/>
    <property type="match status" value="1"/>
</dbReference>
<evidence type="ECO:0000259" key="7">
    <source>
        <dbReference type="PROSITE" id="PS50110"/>
    </source>
</evidence>
<dbReference type="RefSeq" id="WP_106452179.1">
    <property type="nucleotide sequence ID" value="NZ_PXYH01000003.1"/>
</dbReference>
<keyword evidence="5" id="KW-0804">Transcription</keyword>
<dbReference type="AlphaFoldDB" id="A0A2P7R9C3"/>
<evidence type="ECO:0000256" key="2">
    <source>
        <dbReference type="ARBA" id="ARBA00023012"/>
    </source>
</evidence>
<comment type="caution">
    <text evidence="8">The sequence shown here is derived from an EMBL/GenBank/DDBJ whole genome shotgun (WGS) entry which is preliminary data.</text>
</comment>
<protein>
    <submittedName>
        <fullName evidence="8">Response regulator</fullName>
    </submittedName>
</protein>
<dbReference type="GO" id="GO:0006355">
    <property type="term" value="P:regulation of DNA-templated transcription"/>
    <property type="evidence" value="ECO:0007669"/>
    <property type="project" value="TreeGrafter"/>
</dbReference>
<organism evidence="8 9">
    <name type="scientific">Zobellella taiwanensis</name>
    <dbReference type="NCBI Taxonomy" id="347535"/>
    <lineage>
        <taxon>Bacteria</taxon>
        <taxon>Pseudomonadati</taxon>
        <taxon>Pseudomonadota</taxon>
        <taxon>Gammaproteobacteria</taxon>
        <taxon>Aeromonadales</taxon>
        <taxon>Aeromonadaceae</taxon>
        <taxon>Zobellella</taxon>
    </lineage>
</organism>
<dbReference type="OrthoDB" id="6399952at2"/>
<feature type="domain" description="Response regulatory" evidence="7">
    <location>
        <begin position="7"/>
        <end position="121"/>
    </location>
</feature>
<dbReference type="PROSITE" id="PS50110">
    <property type="entry name" value="RESPONSE_REGULATORY"/>
    <property type="match status" value="1"/>
</dbReference>
<sequence>MFDGSPKVLLIEDDPVFRQLMVAYLELWGARVLEADNGAEGLLLAEQYRPDLVLSELLLPAPAGQELIGELKRRYPWLPVIAVSGLQKMADVARALRAGAEDYLIKPVRNWKVVEHAIAACLCPQPAAELAELAGHLAFYRRRDVAATRLVQGWRQQPERLLDGWRLSCRQNSPWVLTEYLRLEQDLLLLVAEFDPLHSDTPVMMTLVAFLLHEPLRRHRDNPDSPLLSPARTLEYINQLILDAGLDARVNLVLVRLNAGLGTLEAANGGMAGCDWLDLCNAGPLGGGQLVACPHRQRCSFPLRLSLRGGFGGEIEVTASPLPG</sequence>
<dbReference type="PANTHER" id="PTHR48111:SF1">
    <property type="entry name" value="TWO-COMPONENT RESPONSE REGULATOR ORR33"/>
    <property type="match status" value="1"/>
</dbReference>
<keyword evidence="9" id="KW-1185">Reference proteome</keyword>
<reference evidence="8 9" key="1">
    <citation type="submission" date="2018-03" db="EMBL/GenBank/DDBJ databases">
        <title>The draft genome of Zobellella taiwanensis JCM 13381.</title>
        <authorList>
            <person name="Liu L."/>
            <person name="Li L."/>
            <person name="Wang T."/>
            <person name="Zhang X."/>
            <person name="Liang L."/>
        </authorList>
    </citation>
    <scope>NUCLEOTIDE SEQUENCE [LARGE SCALE GENOMIC DNA]</scope>
    <source>
        <strain evidence="8 9">JCM 13381</strain>
    </source>
</reference>
<gene>
    <name evidence="8" type="ORF">C7I36_02600</name>
</gene>
<dbReference type="InterPro" id="IPR011006">
    <property type="entry name" value="CheY-like_superfamily"/>
</dbReference>
<dbReference type="SMART" id="SM00448">
    <property type="entry name" value="REC"/>
    <property type="match status" value="1"/>
</dbReference>
<dbReference type="GO" id="GO:0005829">
    <property type="term" value="C:cytosol"/>
    <property type="evidence" value="ECO:0007669"/>
    <property type="project" value="TreeGrafter"/>
</dbReference>
<dbReference type="EMBL" id="PXYH01000003">
    <property type="protein sequence ID" value="PSJ46815.1"/>
    <property type="molecule type" value="Genomic_DNA"/>
</dbReference>
<dbReference type="InterPro" id="IPR001789">
    <property type="entry name" value="Sig_transdc_resp-reg_receiver"/>
</dbReference>